<dbReference type="InterPro" id="IPR003594">
    <property type="entry name" value="HATPase_dom"/>
</dbReference>
<dbReference type="InterPro" id="IPR003661">
    <property type="entry name" value="HisK_dim/P_dom"/>
</dbReference>
<dbReference type="Gene3D" id="3.30.450.20">
    <property type="entry name" value="PAS domain"/>
    <property type="match status" value="7"/>
</dbReference>
<dbReference type="Proteomes" id="UP000582837">
    <property type="component" value="Unassembled WGS sequence"/>
</dbReference>
<feature type="domain" description="PAC" evidence="10">
    <location>
        <begin position="559"/>
        <end position="611"/>
    </location>
</feature>
<feature type="domain" description="Response regulatory" evidence="8">
    <location>
        <begin position="1243"/>
        <end position="1357"/>
    </location>
</feature>
<evidence type="ECO:0000256" key="4">
    <source>
        <dbReference type="ARBA" id="ARBA00022679"/>
    </source>
</evidence>
<evidence type="ECO:0000313" key="12">
    <source>
        <dbReference type="Proteomes" id="UP000582837"/>
    </source>
</evidence>
<dbReference type="InterPro" id="IPR036097">
    <property type="entry name" value="HisK_dim/P_sf"/>
</dbReference>
<dbReference type="SUPFAM" id="SSF55785">
    <property type="entry name" value="PYP-like sensor domain (PAS domain)"/>
    <property type="match status" value="6"/>
</dbReference>
<dbReference type="SMART" id="SM00387">
    <property type="entry name" value="HATPase_c"/>
    <property type="match status" value="1"/>
</dbReference>
<feature type="domain" description="PAC" evidence="10">
    <location>
        <begin position="432"/>
        <end position="484"/>
    </location>
</feature>
<dbReference type="InterPro" id="IPR011006">
    <property type="entry name" value="CheY-like_superfamily"/>
</dbReference>
<dbReference type="Pfam" id="PF08447">
    <property type="entry name" value="PAS_3"/>
    <property type="match status" value="1"/>
</dbReference>
<keyword evidence="4" id="KW-0808">Transferase</keyword>
<dbReference type="PROSITE" id="PS50113">
    <property type="entry name" value="PAC"/>
    <property type="match status" value="4"/>
</dbReference>
<dbReference type="SUPFAM" id="SSF55874">
    <property type="entry name" value="ATPase domain of HSP90 chaperone/DNA topoisomerase II/histidine kinase"/>
    <property type="match status" value="1"/>
</dbReference>
<feature type="domain" description="Histidine kinase" evidence="7">
    <location>
        <begin position="997"/>
        <end position="1220"/>
    </location>
</feature>
<dbReference type="InterPro" id="IPR052162">
    <property type="entry name" value="Sensor_kinase/Photoreceptor"/>
</dbReference>
<dbReference type="NCBIfam" id="TIGR00229">
    <property type="entry name" value="sensory_box"/>
    <property type="match status" value="6"/>
</dbReference>
<dbReference type="SMART" id="SM00091">
    <property type="entry name" value="PAS"/>
    <property type="match status" value="6"/>
</dbReference>
<dbReference type="Pfam" id="PF00989">
    <property type="entry name" value="PAS"/>
    <property type="match status" value="2"/>
</dbReference>
<protein>
    <recommendedName>
        <fullName evidence="2">histidine kinase</fullName>
        <ecNumber evidence="2">2.7.13.3</ecNumber>
    </recommendedName>
</protein>
<dbReference type="PROSITE" id="PS50112">
    <property type="entry name" value="PAS"/>
    <property type="match status" value="5"/>
</dbReference>
<dbReference type="CDD" id="cd00130">
    <property type="entry name" value="PAS"/>
    <property type="match status" value="5"/>
</dbReference>
<evidence type="ECO:0000256" key="1">
    <source>
        <dbReference type="ARBA" id="ARBA00000085"/>
    </source>
</evidence>
<evidence type="ECO:0000256" key="6">
    <source>
        <dbReference type="PROSITE-ProRule" id="PRU00169"/>
    </source>
</evidence>
<dbReference type="PRINTS" id="PR00344">
    <property type="entry name" value="BCTRLSENSOR"/>
</dbReference>
<dbReference type="PANTHER" id="PTHR43304:SF1">
    <property type="entry name" value="PAC DOMAIN-CONTAINING PROTEIN"/>
    <property type="match status" value="1"/>
</dbReference>
<dbReference type="Pfam" id="PF13188">
    <property type="entry name" value="PAS_8"/>
    <property type="match status" value="1"/>
</dbReference>
<name>A0A841GMD8_9BACT</name>
<dbReference type="Gene3D" id="1.10.287.130">
    <property type="match status" value="1"/>
</dbReference>
<keyword evidence="5" id="KW-0418">Kinase</keyword>
<evidence type="ECO:0000259" key="9">
    <source>
        <dbReference type="PROSITE" id="PS50112"/>
    </source>
</evidence>
<feature type="domain" description="PAS" evidence="9">
    <location>
        <begin position="859"/>
        <end position="929"/>
    </location>
</feature>
<dbReference type="GO" id="GO:0006355">
    <property type="term" value="P:regulation of DNA-templated transcription"/>
    <property type="evidence" value="ECO:0007669"/>
    <property type="project" value="InterPro"/>
</dbReference>
<keyword evidence="3 6" id="KW-0597">Phosphoprotein</keyword>
<dbReference type="PANTHER" id="PTHR43304">
    <property type="entry name" value="PHYTOCHROME-LIKE PROTEIN CPH1"/>
    <property type="match status" value="1"/>
</dbReference>
<evidence type="ECO:0000256" key="5">
    <source>
        <dbReference type="ARBA" id="ARBA00022777"/>
    </source>
</evidence>
<accession>A0A841GMD8</accession>
<proteinExistence type="predicted"/>
<dbReference type="Pfam" id="PF08448">
    <property type="entry name" value="PAS_4"/>
    <property type="match status" value="2"/>
</dbReference>
<dbReference type="InterPro" id="IPR004358">
    <property type="entry name" value="Sig_transdc_His_kin-like_C"/>
</dbReference>
<feature type="domain" description="PAS" evidence="9">
    <location>
        <begin position="612"/>
        <end position="684"/>
    </location>
</feature>
<sequence length="1366" mass="148727">MQNEHGAGPDGAEARERLLAGAARAFVWEGEVADGVLRVTRAGPGVEAVLGRDAGAWTAEAGLDPHAAPALARARLRAAVEGAGYAIQYTARHADGRLVRLRETGEPAGPGRMRAAVQHAPDDAALQEARRELMDQAPEGIVVMAGGRVSEFNARAADIFGGDLRGLALADLLDADELAARPFSLDELPRGETLLGERTIRRVDGGTAEVEISARVRPDGTIQAIVRDVTRRRAAERDADESRMRLLSLFELDPLPAYVFRVEPGGMVLEAVNQAARLPDGGASMLGETAEAIFADAPQIPAAIRQCAATGEPMRRETEYRFGGTGPRARVVITLGFVPPGRVVARLQDVTEQRALEQSIRSRDLTFQAISDAVYLADREGRIADWNPAAESLFGRSRSEMLGRMVAEVHGAEVMDRVTGPLLEALSTSDRWQGEMPYTRPDGTAGLADATVVALRDDEGALVGMIAAERDVTERRRAEDALRESEARFRAMFQNSAIGICVTSPDMRVMECNPAMAAMLGRDRDGLRGTSFAEFTHPADRAENVQRLNAVKRGEADHYTLEKRYLRPDGSVVWARLTASAVRDAASTLQYLIVMVEDVTEAHDALRAVREGEARFRDIASNVRDIFWIASATGEMLYVSPAVQRILGLPAAEMIADPARIITLIHPEDRRKVGRPIEERLVGETTREYRIVRGDGQMRWIRDRSFPARGADGVLRLVGIAEDITERREAESALRNSEQYLRALIQHSTDIFTVLEEDFTIRDTSPSVAPQMGWDPLRVTGVDALSLLHPDDVEPMRELLRVCAGDPGLPCAAEYRIRNREGKWQVHEAVITSLLEHPAVLGIVVTSRDVTDRRRQEEEALRMAEIVRTTSDAIVSKSLDGTVLSWNPAAERMLGWSEAEMVGASILRVVPPERHEEEVAILARAAQGELVNHYETDRICKDGRVLRVSLTVSPFPDAEGRITGISTVARDITGQRRLEEQLRAAQKMEAVGRLAGGVAHDFNNLLTAIRGNAALLLADLPEGDILREDVAEIDRAAVRAAELTRQLLAFSRRQVLQPRVLDPNAAVRDMQRMLTRLIEADVDLVVALAPRVPSVRADPGQMEQVIVNLVVNARDATPQGGQITVATGEQIVDMSKHHVPPYVAPGRYVRLSVSDTGSGIDPQVMEHLFEPFFTTKPAGKGTGLGLSTVYGIIKQSEGYVWAESDPGEGSRFVVLLPSVDEPAPQESAVISSAPREMTGSRGTVLIVEDEDAVRTLARRALERAGMRVLEARSAAAALEVAAREPVLDLLLTDVVMPGGSGSLVARQLGDRYPGLRVLFMSGYPGEAIEELGLGRDADLIPKPFSPSELAERVAEVLGRAVGEARV</sequence>
<dbReference type="InterPro" id="IPR036890">
    <property type="entry name" value="HATPase_C_sf"/>
</dbReference>
<dbReference type="InterPro" id="IPR005467">
    <property type="entry name" value="His_kinase_dom"/>
</dbReference>
<dbReference type="EMBL" id="JACHIA010000003">
    <property type="protein sequence ID" value="MBB6069951.1"/>
    <property type="molecule type" value="Genomic_DNA"/>
</dbReference>
<comment type="caution">
    <text evidence="11">The sequence shown here is derived from an EMBL/GenBank/DDBJ whole genome shotgun (WGS) entry which is preliminary data.</text>
</comment>
<evidence type="ECO:0000259" key="8">
    <source>
        <dbReference type="PROSITE" id="PS50110"/>
    </source>
</evidence>
<dbReference type="InterPro" id="IPR001610">
    <property type="entry name" value="PAC"/>
</dbReference>
<evidence type="ECO:0000313" key="11">
    <source>
        <dbReference type="EMBL" id="MBB6069951.1"/>
    </source>
</evidence>
<dbReference type="SUPFAM" id="SSF47384">
    <property type="entry name" value="Homodimeric domain of signal transducing histidine kinase"/>
    <property type="match status" value="1"/>
</dbReference>
<feature type="domain" description="PAS" evidence="9">
    <location>
        <begin position="485"/>
        <end position="555"/>
    </location>
</feature>
<dbReference type="GO" id="GO:0000155">
    <property type="term" value="F:phosphorelay sensor kinase activity"/>
    <property type="evidence" value="ECO:0007669"/>
    <property type="project" value="InterPro"/>
</dbReference>
<feature type="modified residue" description="4-aspartylphosphate" evidence="6">
    <location>
        <position position="1293"/>
    </location>
</feature>
<evidence type="ECO:0000256" key="3">
    <source>
        <dbReference type="ARBA" id="ARBA00022553"/>
    </source>
</evidence>
<reference evidence="11 12" key="1">
    <citation type="submission" date="2020-08" db="EMBL/GenBank/DDBJ databases">
        <title>Genomic Encyclopedia of Type Strains, Phase IV (KMG-IV): sequencing the most valuable type-strain genomes for metagenomic binning, comparative biology and taxonomic classification.</title>
        <authorList>
            <person name="Goeker M."/>
        </authorList>
    </citation>
    <scope>NUCLEOTIDE SEQUENCE [LARGE SCALE GENOMIC DNA]</scope>
    <source>
        <strain evidence="11 12">DSM 29007</strain>
    </source>
</reference>
<feature type="domain" description="PAC" evidence="10">
    <location>
        <begin position="932"/>
        <end position="984"/>
    </location>
</feature>
<dbReference type="PROSITE" id="PS50109">
    <property type="entry name" value="HIS_KIN"/>
    <property type="match status" value="1"/>
</dbReference>
<dbReference type="InterPro" id="IPR000014">
    <property type="entry name" value="PAS"/>
</dbReference>
<gene>
    <name evidence="11" type="ORF">HNQ61_001568</name>
</gene>
<evidence type="ECO:0000259" key="7">
    <source>
        <dbReference type="PROSITE" id="PS50109"/>
    </source>
</evidence>
<dbReference type="Gene3D" id="3.40.50.2300">
    <property type="match status" value="1"/>
</dbReference>
<dbReference type="InterPro" id="IPR013767">
    <property type="entry name" value="PAS_fold"/>
</dbReference>
<feature type="domain" description="PAS" evidence="9">
    <location>
        <begin position="367"/>
        <end position="429"/>
    </location>
</feature>
<dbReference type="Pfam" id="PF02518">
    <property type="entry name" value="HATPase_c"/>
    <property type="match status" value="1"/>
</dbReference>
<dbReference type="InterPro" id="IPR013656">
    <property type="entry name" value="PAS_4"/>
</dbReference>
<dbReference type="Pfam" id="PF00072">
    <property type="entry name" value="Response_reg"/>
    <property type="match status" value="1"/>
</dbReference>
<dbReference type="CDD" id="cd00082">
    <property type="entry name" value="HisKA"/>
    <property type="match status" value="1"/>
</dbReference>
<dbReference type="Gene3D" id="3.30.565.10">
    <property type="entry name" value="Histidine kinase-like ATPase, C-terminal domain"/>
    <property type="match status" value="1"/>
</dbReference>
<dbReference type="EC" id="2.7.13.3" evidence="2"/>
<comment type="catalytic activity">
    <reaction evidence="1">
        <text>ATP + protein L-histidine = ADP + protein N-phospho-L-histidine.</text>
        <dbReference type="EC" id="2.7.13.3"/>
    </reaction>
</comment>
<dbReference type="SMART" id="SM00388">
    <property type="entry name" value="HisKA"/>
    <property type="match status" value="1"/>
</dbReference>
<evidence type="ECO:0000256" key="2">
    <source>
        <dbReference type="ARBA" id="ARBA00012438"/>
    </source>
</evidence>
<feature type="domain" description="PAS" evidence="9">
    <location>
        <begin position="737"/>
        <end position="801"/>
    </location>
</feature>
<keyword evidence="12" id="KW-1185">Reference proteome</keyword>
<dbReference type="Pfam" id="PF00512">
    <property type="entry name" value="HisKA"/>
    <property type="match status" value="1"/>
</dbReference>
<dbReference type="InterPro" id="IPR013655">
    <property type="entry name" value="PAS_fold_3"/>
</dbReference>
<dbReference type="SMART" id="SM00086">
    <property type="entry name" value="PAC"/>
    <property type="match status" value="6"/>
</dbReference>
<dbReference type="InterPro" id="IPR035965">
    <property type="entry name" value="PAS-like_dom_sf"/>
</dbReference>
<dbReference type="InterPro" id="IPR001789">
    <property type="entry name" value="Sig_transdc_resp-reg_receiver"/>
</dbReference>
<dbReference type="SMART" id="SM00448">
    <property type="entry name" value="REC"/>
    <property type="match status" value="1"/>
</dbReference>
<feature type="domain" description="PAC" evidence="10">
    <location>
        <begin position="685"/>
        <end position="736"/>
    </location>
</feature>
<evidence type="ECO:0000259" key="10">
    <source>
        <dbReference type="PROSITE" id="PS50113"/>
    </source>
</evidence>
<dbReference type="InterPro" id="IPR000700">
    <property type="entry name" value="PAS-assoc_C"/>
</dbReference>
<dbReference type="SUPFAM" id="SSF52172">
    <property type="entry name" value="CheY-like"/>
    <property type="match status" value="1"/>
</dbReference>
<organism evidence="11 12">
    <name type="scientific">Longimicrobium terrae</name>
    <dbReference type="NCBI Taxonomy" id="1639882"/>
    <lineage>
        <taxon>Bacteria</taxon>
        <taxon>Pseudomonadati</taxon>
        <taxon>Gemmatimonadota</taxon>
        <taxon>Longimicrobiia</taxon>
        <taxon>Longimicrobiales</taxon>
        <taxon>Longimicrobiaceae</taxon>
        <taxon>Longimicrobium</taxon>
    </lineage>
</organism>
<dbReference type="RefSeq" id="WP_170039553.1">
    <property type="nucleotide sequence ID" value="NZ_JABDTL010000002.1"/>
</dbReference>
<dbReference type="PROSITE" id="PS50110">
    <property type="entry name" value="RESPONSE_REGULATORY"/>
    <property type="match status" value="1"/>
</dbReference>